<evidence type="ECO:0000313" key="19">
    <source>
        <dbReference type="EMBL" id="KAG0719831.1"/>
    </source>
</evidence>
<keyword evidence="9" id="KW-1133">Transmembrane helix</keyword>
<comment type="similarity">
    <text evidence="3 17">Belongs to the glycosyltransferase 13 family.</text>
</comment>
<keyword evidence="12 17" id="KW-0464">Manganese</keyword>
<evidence type="ECO:0000256" key="14">
    <source>
        <dbReference type="ARBA" id="ARBA00038949"/>
    </source>
</evidence>
<dbReference type="InterPro" id="IPR029044">
    <property type="entry name" value="Nucleotide-diphossugar_trans"/>
</dbReference>
<evidence type="ECO:0000313" key="20">
    <source>
        <dbReference type="Proteomes" id="UP000770661"/>
    </source>
</evidence>
<comment type="function">
    <text evidence="13 17">Initiates complex N-linked carbohydrate formation. Essential for the conversion of high-mannose to hybrid and complex N-glycans.</text>
</comment>
<dbReference type="GO" id="GO:0003827">
    <property type="term" value="F:alpha-1,3-mannosylglycoprotein 2-beta-N-acetylglucosaminyltransferase activity"/>
    <property type="evidence" value="ECO:0007669"/>
    <property type="project" value="UniProtKB-UniRule"/>
</dbReference>
<dbReference type="UniPathway" id="UPA00378"/>
<comment type="subcellular location">
    <subcellularLocation>
        <location evidence="1 17">Golgi apparatus membrane</location>
        <topology evidence="1 17">Single-pass type II membrane protein</topology>
    </subcellularLocation>
</comment>
<reference evidence="19" key="1">
    <citation type="submission" date="2020-07" db="EMBL/GenBank/DDBJ databases">
        <title>The High-quality genome of the commercially important snow crab, Chionoecetes opilio.</title>
        <authorList>
            <person name="Jeong J.-H."/>
            <person name="Ryu S."/>
        </authorList>
    </citation>
    <scope>NUCLEOTIDE SEQUENCE</scope>
    <source>
        <strain evidence="19">MADBK_172401_WGS</strain>
        <tissue evidence="19">Digestive gland</tissue>
    </source>
</reference>
<keyword evidence="5" id="KW-0808">Transferase</keyword>
<evidence type="ECO:0000256" key="8">
    <source>
        <dbReference type="ARBA" id="ARBA00022968"/>
    </source>
</evidence>
<evidence type="ECO:0000256" key="10">
    <source>
        <dbReference type="ARBA" id="ARBA00023034"/>
    </source>
</evidence>
<evidence type="ECO:0000256" key="6">
    <source>
        <dbReference type="ARBA" id="ARBA00022692"/>
    </source>
</evidence>
<evidence type="ECO:0000256" key="15">
    <source>
        <dbReference type="ARBA" id="ARBA00041712"/>
    </source>
</evidence>
<comment type="cofactor">
    <cofactor evidence="17">
        <name>Mn(2+)</name>
        <dbReference type="ChEBI" id="CHEBI:29035"/>
    </cofactor>
    <text evidence="17">The cofactor is mostly bound to the substrate.</text>
</comment>
<keyword evidence="6" id="KW-0812">Transmembrane</keyword>
<protein>
    <recommendedName>
        <fullName evidence="14 17">Alpha-1,3-mannosyl-glycoprotein 2-beta-N-acetylglucosaminyltransferase</fullName>
        <shortName evidence="17">GNT-I</shortName>
        <shortName evidence="17">GlcNAc-T I</shortName>
        <ecNumber evidence="14 17">2.4.1.101</ecNumber>
    </recommendedName>
    <alternativeName>
        <fullName evidence="15 17">N-glycosyl-oligosaccharide-glycoprotein N-acetylglucosaminyltransferase I</fullName>
    </alternativeName>
</protein>
<dbReference type="AlphaFoldDB" id="A0A8J4YAS9"/>
<dbReference type="GO" id="GO:0006487">
    <property type="term" value="P:protein N-linked glycosylation"/>
    <property type="evidence" value="ECO:0007669"/>
    <property type="project" value="TreeGrafter"/>
</dbReference>
<organism evidence="19 20">
    <name type="scientific">Chionoecetes opilio</name>
    <name type="common">Atlantic snow crab</name>
    <name type="synonym">Cancer opilio</name>
    <dbReference type="NCBI Taxonomy" id="41210"/>
    <lineage>
        <taxon>Eukaryota</taxon>
        <taxon>Metazoa</taxon>
        <taxon>Ecdysozoa</taxon>
        <taxon>Arthropoda</taxon>
        <taxon>Crustacea</taxon>
        <taxon>Multicrustacea</taxon>
        <taxon>Malacostraca</taxon>
        <taxon>Eumalacostraca</taxon>
        <taxon>Eucarida</taxon>
        <taxon>Decapoda</taxon>
        <taxon>Pleocyemata</taxon>
        <taxon>Brachyura</taxon>
        <taxon>Eubrachyura</taxon>
        <taxon>Majoidea</taxon>
        <taxon>Majidae</taxon>
        <taxon>Chionoecetes</taxon>
    </lineage>
</organism>
<dbReference type="Gene3D" id="3.90.550.10">
    <property type="entry name" value="Spore Coat Polysaccharide Biosynthesis Protein SpsA, Chain A"/>
    <property type="match status" value="1"/>
</dbReference>
<dbReference type="GO" id="GO:0030145">
    <property type="term" value="F:manganese ion binding"/>
    <property type="evidence" value="ECO:0007669"/>
    <property type="project" value="UniProtKB-UniRule"/>
</dbReference>
<dbReference type="EMBL" id="JACEEZ010013848">
    <property type="protein sequence ID" value="KAG0719831.1"/>
    <property type="molecule type" value="Genomic_DNA"/>
</dbReference>
<evidence type="ECO:0000256" key="12">
    <source>
        <dbReference type="ARBA" id="ARBA00023211"/>
    </source>
</evidence>
<sequence>MEPRTHQQCSAQRRHGPGYGSIVTDRDALGRDHEKLDPLGGSVLLDGPVLPVLLIACNRDAAVRRSLDLLLKYRPSQERFPIVVSQDCGHRPTREAIESYEDKVTLIQHPDLTDIEVPLKERKFKGYFLIARHYRWALNQMFQKFEYDAVIIVEGEWRWSPGLGDALRITSMGQYRSDSSPQPWIRKKSRILDVTLTRLRLGHTTLTAHLHHLRLSPDPHCPWCRNVPETIEHFLLQCMRFHSHSVVLNSTPRPEHHHL</sequence>
<evidence type="ECO:0000256" key="9">
    <source>
        <dbReference type="ARBA" id="ARBA00022989"/>
    </source>
</evidence>
<comment type="pathway">
    <text evidence="2 17">Protein modification; protein glycosylation.</text>
</comment>
<keyword evidence="20" id="KW-1185">Reference proteome</keyword>
<feature type="region of interest" description="Disordered" evidence="18">
    <location>
        <begin position="1"/>
        <end position="22"/>
    </location>
</feature>
<keyword evidence="7 17" id="KW-0479">Metal-binding</keyword>
<dbReference type="Proteomes" id="UP000770661">
    <property type="component" value="Unassembled WGS sequence"/>
</dbReference>
<evidence type="ECO:0000256" key="17">
    <source>
        <dbReference type="RuleBase" id="RU368119"/>
    </source>
</evidence>
<dbReference type="EC" id="2.4.1.101" evidence="14 17"/>
<dbReference type="PANTHER" id="PTHR10468:SF0">
    <property type="entry name" value="ALPHA-1,3-MANNOSYL-GLYCOPROTEIN 2-BETA-N-ACETYLGLUCOSAMINYLTRANSFERASE"/>
    <property type="match status" value="1"/>
</dbReference>
<evidence type="ECO:0000256" key="5">
    <source>
        <dbReference type="ARBA" id="ARBA00022679"/>
    </source>
</evidence>
<evidence type="ECO:0000256" key="1">
    <source>
        <dbReference type="ARBA" id="ARBA00004323"/>
    </source>
</evidence>
<dbReference type="SUPFAM" id="SSF53448">
    <property type="entry name" value="Nucleotide-diphospho-sugar transferases"/>
    <property type="match status" value="1"/>
</dbReference>
<feature type="compositionally biased region" description="Polar residues" evidence="18">
    <location>
        <begin position="1"/>
        <end position="11"/>
    </location>
</feature>
<keyword evidence="11" id="KW-0472">Membrane</keyword>
<gene>
    <name evidence="19" type="primary">MGAT1</name>
    <name evidence="19" type="ORF">GWK47_007061</name>
</gene>
<evidence type="ECO:0000256" key="3">
    <source>
        <dbReference type="ARBA" id="ARBA00006492"/>
    </source>
</evidence>
<comment type="caution">
    <text evidence="19">The sequence shown here is derived from an EMBL/GenBank/DDBJ whole genome shotgun (WGS) entry which is preliminary data.</text>
</comment>
<proteinExistence type="inferred from homology"/>
<evidence type="ECO:0000256" key="18">
    <source>
        <dbReference type="SAM" id="MobiDB-lite"/>
    </source>
</evidence>
<dbReference type="GO" id="GO:0000139">
    <property type="term" value="C:Golgi membrane"/>
    <property type="evidence" value="ECO:0007669"/>
    <property type="project" value="UniProtKB-SubCell"/>
</dbReference>
<evidence type="ECO:0000256" key="13">
    <source>
        <dbReference type="ARBA" id="ARBA00037706"/>
    </source>
</evidence>
<dbReference type="Pfam" id="PF03071">
    <property type="entry name" value="GNT-I"/>
    <property type="match status" value="1"/>
</dbReference>
<comment type="catalytic activity">
    <reaction evidence="16 17">
        <text>N(4)-(alpha-D-Man-(1-&gt;3)-[alpha-D-Man-(1-&gt;3)-[alpha-D-Man-(1-&gt;6)]-alpha-D-Man-(1-&gt;6)]-beta-D-Man-(1-&gt;4)-beta-D-GlcNAc-(1-&gt;4)-beta-D-GlcNAc)-L-asparaginyl-[protein] (N-glucan mannose isomer 5A1,2) + UDP-N-acetyl-alpha-D-glucosamine = N(4)-{beta-D-GlcNAc-(1-&gt;2)-alpha-D-Man-(1-&gt;3)-[alpha-D-Man-(1-&gt;3)-[alpha-D-Man-(1-&gt;6)]-alpha-D-Man-(1-&gt;6)]-beta-D-Man-(1-&gt;4)-beta-D-GlcNAc-(1-&gt;4)-beta-D-GlcNAc}-L-asparaginyl-[protein] + UDP + H(+)</text>
        <dbReference type="Rhea" id="RHEA:11456"/>
        <dbReference type="Rhea" id="RHEA-COMP:14367"/>
        <dbReference type="Rhea" id="RHEA-COMP:14368"/>
        <dbReference type="ChEBI" id="CHEBI:15378"/>
        <dbReference type="ChEBI" id="CHEBI:57705"/>
        <dbReference type="ChEBI" id="CHEBI:58223"/>
        <dbReference type="ChEBI" id="CHEBI:59087"/>
        <dbReference type="ChEBI" id="CHEBI:60625"/>
        <dbReference type="EC" id="2.4.1.101"/>
    </reaction>
</comment>
<evidence type="ECO:0000256" key="16">
    <source>
        <dbReference type="ARBA" id="ARBA00049421"/>
    </source>
</evidence>
<keyword evidence="8 17" id="KW-0735">Signal-anchor</keyword>
<name>A0A8J4YAS9_CHIOP</name>
<accession>A0A8J4YAS9</accession>
<keyword evidence="10 17" id="KW-0333">Golgi apparatus</keyword>
<dbReference type="OrthoDB" id="440755at2759"/>
<dbReference type="InterPro" id="IPR052261">
    <property type="entry name" value="Glycosyltransferase_13"/>
</dbReference>
<evidence type="ECO:0000256" key="11">
    <source>
        <dbReference type="ARBA" id="ARBA00023136"/>
    </source>
</evidence>
<evidence type="ECO:0000256" key="2">
    <source>
        <dbReference type="ARBA" id="ARBA00004922"/>
    </source>
</evidence>
<dbReference type="PANTHER" id="PTHR10468">
    <property type="entry name" value="PROTEIN O-LINKED-MANNOSE BETA-1,2-N-ACETYLGLUCOSAMINYLTRANSFERASE 1/ALPHA-1,3-MANNOSYL-GLYCOPROTEIN 2-BETA-N-ACETYLGLUCOSAMINYLTRANSFERASE"/>
    <property type="match status" value="1"/>
</dbReference>
<evidence type="ECO:0000256" key="4">
    <source>
        <dbReference type="ARBA" id="ARBA00022676"/>
    </source>
</evidence>
<dbReference type="InterPro" id="IPR004139">
    <property type="entry name" value="Glyco_trans_13"/>
</dbReference>
<keyword evidence="4 17" id="KW-0328">Glycosyltransferase</keyword>
<evidence type="ECO:0000256" key="7">
    <source>
        <dbReference type="ARBA" id="ARBA00022723"/>
    </source>
</evidence>